<feature type="compositionally biased region" description="Low complexity" evidence="2">
    <location>
        <begin position="120"/>
        <end position="139"/>
    </location>
</feature>
<organism evidence="4 5">
    <name type="scientific">Aspergillus tubingensis (strain CBS 134.48)</name>
    <dbReference type="NCBI Taxonomy" id="767770"/>
    <lineage>
        <taxon>Eukaryota</taxon>
        <taxon>Fungi</taxon>
        <taxon>Dikarya</taxon>
        <taxon>Ascomycota</taxon>
        <taxon>Pezizomycotina</taxon>
        <taxon>Eurotiomycetes</taxon>
        <taxon>Eurotiomycetidae</taxon>
        <taxon>Eurotiales</taxon>
        <taxon>Aspergillaceae</taxon>
        <taxon>Aspergillus</taxon>
        <taxon>Aspergillus subgen. Circumdati</taxon>
    </lineage>
</organism>
<keyword evidence="5" id="KW-1185">Reference proteome</keyword>
<feature type="compositionally biased region" description="Polar residues" evidence="2">
    <location>
        <begin position="458"/>
        <end position="471"/>
    </location>
</feature>
<proteinExistence type="predicted"/>
<feature type="region of interest" description="Disordered" evidence="2">
    <location>
        <begin position="390"/>
        <end position="423"/>
    </location>
</feature>
<dbReference type="AlphaFoldDB" id="A0A1L9NM01"/>
<dbReference type="InterPro" id="IPR023393">
    <property type="entry name" value="START-like_dom_sf"/>
</dbReference>
<feature type="compositionally biased region" description="Low complexity" evidence="2">
    <location>
        <begin position="581"/>
        <end position="593"/>
    </location>
</feature>
<name>A0A1L9NM01_ASPTC</name>
<dbReference type="EMBL" id="KV878176">
    <property type="protein sequence ID" value="OJI90222.1"/>
    <property type="molecule type" value="Genomic_DNA"/>
</dbReference>
<feature type="compositionally biased region" description="Low complexity" evidence="2">
    <location>
        <begin position="34"/>
        <end position="49"/>
    </location>
</feature>
<dbReference type="InterPro" id="IPR024500">
    <property type="entry name" value="DUF3074"/>
</dbReference>
<gene>
    <name evidence="4" type="ORF">ASPTUDRAFT_36888</name>
</gene>
<evidence type="ECO:0000313" key="5">
    <source>
        <dbReference type="Proteomes" id="UP000184304"/>
    </source>
</evidence>
<feature type="region of interest" description="Disordered" evidence="2">
    <location>
        <begin position="636"/>
        <end position="669"/>
    </location>
</feature>
<protein>
    <recommendedName>
        <fullName evidence="3">DUF3074 domain-containing protein</fullName>
    </recommendedName>
</protein>
<dbReference type="CDD" id="cd08864">
    <property type="entry name" value="SRPBCC_DUF3074"/>
    <property type="match status" value="1"/>
</dbReference>
<feature type="compositionally biased region" description="Acidic residues" evidence="2">
    <location>
        <begin position="405"/>
        <end position="422"/>
    </location>
</feature>
<dbReference type="SUPFAM" id="SSF55961">
    <property type="entry name" value="Bet v1-like"/>
    <property type="match status" value="1"/>
</dbReference>
<feature type="region of interest" description="Disordered" evidence="2">
    <location>
        <begin position="113"/>
        <end position="146"/>
    </location>
</feature>
<dbReference type="PANTHER" id="PTHR40370">
    <property type="entry name" value="EXPRESSED PROTEIN"/>
    <property type="match status" value="1"/>
</dbReference>
<dbReference type="Proteomes" id="UP000184304">
    <property type="component" value="Unassembled WGS sequence"/>
</dbReference>
<feature type="region of interest" description="Disordered" evidence="2">
    <location>
        <begin position="458"/>
        <end position="505"/>
    </location>
</feature>
<keyword evidence="1" id="KW-0175">Coiled coil</keyword>
<evidence type="ECO:0000313" key="4">
    <source>
        <dbReference type="EMBL" id="OJI90222.1"/>
    </source>
</evidence>
<dbReference type="Gene3D" id="3.30.530.20">
    <property type="match status" value="1"/>
</dbReference>
<feature type="region of interest" description="Disordered" evidence="2">
    <location>
        <begin position="1"/>
        <end position="53"/>
    </location>
</feature>
<feature type="domain" description="DUF3074" evidence="3">
    <location>
        <begin position="182"/>
        <end position="383"/>
    </location>
</feature>
<sequence>MTNNTTPHTQQLNRPEPQAYPTKSIERKKERKMPLPTLEESLESLSPTTWTDVPSTDPTALRAYITDLRTKAHLIVDSVPLPSDDDIQAQQAAYGGHPASKVVKASAAVPVHDLVDHDNGNNGDSSSGSGSGSGKSNNNGKGGGVQALRKQWSKPIRVTNSRDNPLQIPIYKLQGGDGKGHWFGRRSVHEGLGFERWREKLSGEMGETLRRNQERVRKGKMPDQAVRGIGAERLVEGVEVMGGGDSGDGEGVIGKVQVYHVSAQFPKPTTARDFVSLIVSWDESEGEEERRKKEGKGREWMMVSRPCEHDEVPPVPGYIRGMYESVEFIREIPVEGKPEGAMNPVEWVMVTRSDPGGNIPRWMVEKGTPKSICTDAVKFLNWACRDGERKRRSTDRSVGSHSQYDEEDASSSEEDSDDESYTEVEHHGLIASFAYLVNAGLERYAPQTVLDYLPQHSRQVSAQSVPASSTEPDVEGAKEHEDDAVSHDKASIAPSANSGVESSLEAGPDVSALELMAKNKKGKLTSHEKQLAKLAERKRNVEAQLDKVRADIQALRVTSPVEGSKRDKTSTTALAAANDQASSEPPSSSPASSVHKGQTSSKSRHAENPDHETAKMHKVASGLFHDESKLLKQLGKIEKGQVKEASKIEARQQKHADKQEKHRSRAETEALRREVEVLKKEVHRLRGERKQWLDLIGSLQNENTRLAAAQGGGNDKADISM</sequence>
<evidence type="ECO:0000256" key="1">
    <source>
        <dbReference type="SAM" id="Coils"/>
    </source>
</evidence>
<dbReference type="OMA" id="MNPVEWI"/>
<dbReference type="Pfam" id="PF11274">
    <property type="entry name" value="DUF3074"/>
    <property type="match status" value="1"/>
</dbReference>
<dbReference type="VEuPathDB" id="FungiDB:ASPTUDRAFT_36888"/>
<accession>A0A1L9NM01</accession>
<feature type="compositionally biased region" description="Polar residues" evidence="2">
    <location>
        <begin position="1"/>
        <end position="13"/>
    </location>
</feature>
<evidence type="ECO:0000256" key="2">
    <source>
        <dbReference type="SAM" id="MobiDB-lite"/>
    </source>
</evidence>
<reference evidence="5" key="1">
    <citation type="journal article" date="2017" name="Genome Biol.">
        <title>Comparative genomics reveals high biological diversity and specific adaptations in the industrially and medically important fungal genus Aspergillus.</title>
        <authorList>
            <person name="de Vries R.P."/>
            <person name="Riley R."/>
            <person name="Wiebenga A."/>
            <person name="Aguilar-Osorio G."/>
            <person name="Amillis S."/>
            <person name="Uchima C.A."/>
            <person name="Anderluh G."/>
            <person name="Asadollahi M."/>
            <person name="Askin M."/>
            <person name="Barry K."/>
            <person name="Battaglia E."/>
            <person name="Bayram O."/>
            <person name="Benocci T."/>
            <person name="Braus-Stromeyer S.A."/>
            <person name="Caldana C."/>
            <person name="Canovas D."/>
            <person name="Cerqueira G.C."/>
            <person name="Chen F."/>
            <person name="Chen W."/>
            <person name="Choi C."/>
            <person name="Clum A."/>
            <person name="Dos Santos R.A."/>
            <person name="Damasio A.R."/>
            <person name="Diallinas G."/>
            <person name="Emri T."/>
            <person name="Fekete E."/>
            <person name="Flipphi M."/>
            <person name="Freyberg S."/>
            <person name="Gallo A."/>
            <person name="Gournas C."/>
            <person name="Habgood R."/>
            <person name="Hainaut M."/>
            <person name="Harispe M.L."/>
            <person name="Henrissat B."/>
            <person name="Hilden K.S."/>
            <person name="Hope R."/>
            <person name="Hossain A."/>
            <person name="Karabika E."/>
            <person name="Karaffa L."/>
            <person name="Karanyi Z."/>
            <person name="Krasevec N."/>
            <person name="Kuo A."/>
            <person name="Kusch H."/>
            <person name="LaButti K."/>
            <person name="Lagendijk E.L."/>
            <person name="Lapidus A."/>
            <person name="Levasseur A."/>
            <person name="Lindquist E."/>
            <person name="Lipzen A."/>
            <person name="Logrieco A.F."/>
            <person name="MacCabe A."/>
            <person name="Maekelae M.R."/>
            <person name="Malavazi I."/>
            <person name="Melin P."/>
            <person name="Meyer V."/>
            <person name="Mielnichuk N."/>
            <person name="Miskei M."/>
            <person name="Molnar A.P."/>
            <person name="Mule G."/>
            <person name="Ngan C.Y."/>
            <person name="Orejas M."/>
            <person name="Orosz E."/>
            <person name="Ouedraogo J.P."/>
            <person name="Overkamp K.M."/>
            <person name="Park H.-S."/>
            <person name="Perrone G."/>
            <person name="Piumi F."/>
            <person name="Punt P.J."/>
            <person name="Ram A.F."/>
            <person name="Ramon A."/>
            <person name="Rauscher S."/>
            <person name="Record E."/>
            <person name="Riano-Pachon D.M."/>
            <person name="Robert V."/>
            <person name="Roehrig J."/>
            <person name="Ruller R."/>
            <person name="Salamov A."/>
            <person name="Salih N.S."/>
            <person name="Samson R.A."/>
            <person name="Sandor E."/>
            <person name="Sanguinetti M."/>
            <person name="Schuetze T."/>
            <person name="Sepcic K."/>
            <person name="Shelest E."/>
            <person name="Sherlock G."/>
            <person name="Sophianopoulou V."/>
            <person name="Squina F.M."/>
            <person name="Sun H."/>
            <person name="Susca A."/>
            <person name="Todd R.B."/>
            <person name="Tsang A."/>
            <person name="Unkles S.E."/>
            <person name="van de Wiele N."/>
            <person name="van Rossen-Uffink D."/>
            <person name="Oliveira J.V."/>
            <person name="Vesth T.C."/>
            <person name="Visser J."/>
            <person name="Yu J.-H."/>
            <person name="Zhou M."/>
            <person name="Andersen M.R."/>
            <person name="Archer D.B."/>
            <person name="Baker S.E."/>
            <person name="Benoit I."/>
            <person name="Brakhage A.A."/>
            <person name="Braus G.H."/>
            <person name="Fischer R."/>
            <person name="Frisvad J.C."/>
            <person name="Goldman G.H."/>
            <person name="Houbraken J."/>
            <person name="Oakley B."/>
            <person name="Pocsi I."/>
            <person name="Scazzocchio C."/>
            <person name="Seiboth B."/>
            <person name="vanKuyk P.A."/>
            <person name="Wortman J."/>
            <person name="Dyer P.S."/>
            <person name="Grigoriev I.V."/>
        </authorList>
    </citation>
    <scope>NUCLEOTIDE SEQUENCE [LARGE SCALE GENOMIC DNA]</scope>
    <source>
        <strain evidence="5">CBS 134.48</strain>
    </source>
</reference>
<evidence type="ECO:0000259" key="3">
    <source>
        <dbReference type="Pfam" id="PF11274"/>
    </source>
</evidence>
<feature type="compositionally biased region" description="Basic and acidic residues" evidence="2">
    <location>
        <begin position="475"/>
        <end position="490"/>
    </location>
</feature>
<dbReference type="OrthoDB" id="5403181at2759"/>
<dbReference type="PANTHER" id="PTHR40370:SF1">
    <property type="entry name" value="DUF3074 DOMAIN-CONTAINING PROTEIN"/>
    <property type="match status" value="1"/>
</dbReference>
<feature type="region of interest" description="Disordered" evidence="2">
    <location>
        <begin position="559"/>
        <end position="612"/>
    </location>
</feature>
<feature type="coiled-coil region" evidence="1">
    <location>
        <begin position="517"/>
        <end position="558"/>
    </location>
</feature>